<keyword evidence="3" id="KW-1185">Reference proteome</keyword>
<name>A0A5B8LHV1_9SPHN</name>
<feature type="chain" id="PRO_5022760740" evidence="1">
    <location>
        <begin position="20"/>
        <end position="375"/>
    </location>
</feature>
<dbReference type="PANTHER" id="PTHR47197:SF3">
    <property type="entry name" value="DIHYDRO-HEME D1 DEHYDROGENASE"/>
    <property type="match status" value="1"/>
</dbReference>
<proteinExistence type="predicted"/>
<gene>
    <name evidence="2" type="ORF">FPZ24_10645</name>
</gene>
<evidence type="ECO:0000313" key="3">
    <source>
        <dbReference type="Proteomes" id="UP000315673"/>
    </source>
</evidence>
<dbReference type="RefSeq" id="WP_146571823.1">
    <property type="nucleotide sequence ID" value="NZ_CP042306.1"/>
</dbReference>
<dbReference type="SUPFAM" id="SSF51004">
    <property type="entry name" value="C-terminal (heme d1) domain of cytochrome cd1-nitrite reductase"/>
    <property type="match status" value="1"/>
</dbReference>
<dbReference type="InterPro" id="IPR015943">
    <property type="entry name" value="WD40/YVTN_repeat-like_dom_sf"/>
</dbReference>
<dbReference type="InterPro" id="IPR019405">
    <property type="entry name" value="Lactonase_7-beta_prop"/>
</dbReference>
<dbReference type="Pfam" id="PF10282">
    <property type="entry name" value="Lactonase"/>
    <property type="match status" value="1"/>
</dbReference>
<dbReference type="EMBL" id="CP042306">
    <property type="protein sequence ID" value="QDZ07887.1"/>
    <property type="molecule type" value="Genomic_DNA"/>
</dbReference>
<accession>A0A5B8LHV1</accession>
<organism evidence="2 3">
    <name type="scientific">Sphingomonas panacisoli</name>
    <dbReference type="NCBI Taxonomy" id="1813879"/>
    <lineage>
        <taxon>Bacteria</taxon>
        <taxon>Pseudomonadati</taxon>
        <taxon>Pseudomonadota</taxon>
        <taxon>Alphaproteobacteria</taxon>
        <taxon>Sphingomonadales</taxon>
        <taxon>Sphingomonadaceae</taxon>
        <taxon>Sphingomonas</taxon>
    </lineage>
</organism>
<protein>
    <submittedName>
        <fullName evidence="2">YncE family protein</fullName>
    </submittedName>
</protein>
<dbReference type="InterPro" id="IPR011048">
    <property type="entry name" value="Haem_d1_sf"/>
</dbReference>
<keyword evidence="1" id="KW-0732">Signal</keyword>
<dbReference type="OrthoDB" id="916694at2"/>
<sequence>MTVRRVWLLLGAIAMPAQADIAVSASDGKQVLADGRQVVPSPLGGDNVSVIDFGNGKLRVVATIAAPASLIGPPRSVAITPDGAYAIVTCARKVRADGTDIEPDDRVSVIDLRSMTLVSSIRAGAGASGVAIDPAGRRVLIANRAAGTLSLLAFEKGRLSPVATIAVGPATSSPAQPLFYDNGRKALVTRDGDHRISIVTVTESGLSLDETSLAGGLRPYAIDAAGPRYAVVGNIGGGGRNVDTISLIDLAGETSAVVDTVAVGLTPEGVKMSPDGRFVAVIVHNGSNLPRGARLWSDHGLLQIWRIAGDRLVKVTEARMGGWGQGAVWSKDGRQILAQAALDHRIQSFDFDGARLRRGPELTLSAAPAAIAGRP</sequence>
<evidence type="ECO:0000313" key="2">
    <source>
        <dbReference type="EMBL" id="QDZ07887.1"/>
    </source>
</evidence>
<dbReference type="Gene3D" id="2.130.10.10">
    <property type="entry name" value="YVTN repeat-like/Quinoprotein amine dehydrogenase"/>
    <property type="match status" value="2"/>
</dbReference>
<evidence type="ECO:0000256" key="1">
    <source>
        <dbReference type="SAM" id="SignalP"/>
    </source>
</evidence>
<dbReference type="AlphaFoldDB" id="A0A5B8LHV1"/>
<dbReference type="InterPro" id="IPR051200">
    <property type="entry name" value="Host-pathogen_enzymatic-act"/>
</dbReference>
<dbReference type="PANTHER" id="PTHR47197">
    <property type="entry name" value="PROTEIN NIRF"/>
    <property type="match status" value="1"/>
</dbReference>
<dbReference type="Proteomes" id="UP000315673">
    <property type="component" value="Chromosome"/>
</dbReference>
<reference evidence="2 3" key="1">
    <citation type="submission" date="2019-07" db="EMBL/GenBank/DDBJ databases">
        <title>Full genome sequence of Sphingomonas sp. 4R-6-7(HKS19).</title>
        <authorList>
            <person name="Im W.-T."/>
        </authorList>
    </citation>
    <scope>NUCLEOTIDE SEQUENCE [LARGE SCALE GENOMIC DNA]</scope>
    <source>
        <strain evidence="2 3">HKS19</strain>
    </source>
</reference>
<feature type="signal peptide" evidence="1">
    <location>
        <begin position="1"/>
        <end position="19"/>
    </location>
</feature>
<dbReference type="KEGG" id="spai:FPZ24_10645"/>